<dbReference type="Proteomes" id="UP000054164">
    <property type="component" value="Unassembled WGS sequence"/>
</dbReference>
<accession>A0A060N5J3</accession>
<name>A0A060N5J3_CLOBO</name>
<evidence type="ECO:0000313" key="1">
    <source>
        <dbReference type="EMBL" id="BAO05147.1"/>
    </source>
</evidence>
<dbReference type="HOGENOM" id="CLU_2300848_0_0_9"/>
<gene>
    <name evidence="1" type="ORF">CBO05P2_122</name>
</gene>
<protein>
    <submittedName>
        <fullName evidence="1">HepA/SNF2</fullName>
    </submittedName>
</protein>
<sequence>MINIIGDKSILINKRNDCELKGEIILRDDFSKKRKQYYNIVKLKEDCKSIFIKGEYVIEIIDDSNYIKYIWINGDSVEKLLSQKNDQYRLLIDNMLRNKL</sequence>
<dbReference type="AlphaFoldDB" id="A0A060N5J3"/>
<dbReference type="RefSeq" id="WP_030032312.1">
    <property type="nucleotide sequence ID" value="NZ_BA000059.1"/>
</dbReference>
<dbReference type="EMBL" id="BA000059">
    <property type="protein sequence ID" value="BAO05147.1"/>
    <property type="molecule type" value="Genomic_DNA"/>
</dbReference>
<proteinExistence type="predicted"/>
<reference evidence="1" key="1">
    <citation type="submission" date="2013-10" db="EMBL/GenBank/DDBJ databases">
        <title>Draft genome sequence of Clostridium botulinum type B strain Osaka05.</title>
        <authorList>
            <person name="Sakaguchi Y."/>
            <person name="Hosomi K."/>
            <person name="Uchiyama J."/>
            <person name="Ogura Y."/>
            <person name="Sakaguchi M."/>
            <person name="Kohda T."/>
            <person name="Mukamoto M."/>
            <person name="Misawa N."/>
            <person name="Matsuzaki S."/>
            <person name="Hayashi T."/>
            <person name="Kozaki S."/>
        </authorList>
    </citation>
    <scope>NUCLEOTIDE SEQUENCE</scope>
    <source>
        <strain evidence="1">Osaka05</strain>
    </source>
</reference>
<organism evidence="1">
    <name type="scientific">Clostridium botulinum B str. Osaka05</name>
    <dbReference type="NCBI Taxonomy" id="1407017"/>
    <lineage>
        <taxon>Bacteria</taxon>
        <taxon>Bacillati</taxon>
        <taxon>Bacillota</taxon>
        <taxon>Clostridia</taxon>
        <taxon>Eubacteriales</taxon>
        <taxon>Clostridiaceae</taxon>
        <taxon>Clostridium</taxon>
    </lineage>
</organism>